<sequence length="566" mass="65912">MYGHVNPVYDQNVNMGGNYDPNVIEIEGRFYRQLENVHRTVPITQHSQSQALQGVQTQGVTTVSKVLEQQPLTSTPNKRGRDRIDNGNGNDDGYTLVQRNKKQNNNRSNNKNSSQNKAVITNNINNMQNYNKYQMPMDQIQRAVIHNLPCFTINFEASVRLLSAVRITELLYEHFRKSNVKIGKFSLARYQGRQFKIRVSDKKDYFTLRALEVWPKEIGEDCKKMEIIIPKFIPEEFSLVIRYIPTMFNIDQVKYEVLQSAESADNFRQIIYPYERTTNDFRFTVGNLKDFEGLLKLQRIGIGNLMRPVTPYLPANNLTYCTKCWKLGHVQRDCNSDKAKCKCCLEVYHPQHNETCSKQPTCAQCGLNHHSLDPSCLEVKNYRYNLNKAVKEALNDGVIQLDNRYLTQQIPQQNFELRRNEFPLWNQPSSNNKMEKRNINAWNTPFENEQPLERLEIKIDHIGRFITNTQEILIRIASEAKKTECIISNTCEIIEEVITGINDLTEKVLKPMAIRLDDQVVKKNVDELANWTLALNDKFKRILRESKIYNEVEHVTRPKDLLENMV</sequence>
<dbReference type="GO" id="GO:0003676">
    <property type="term" value="F:nucleic acid binding"/>
    <property type="evidence" value="ECO:0007669"/>
    <property type="project" value="InterPro"/>
</dbReference>
<feature type="region of interest" description="Disordered" evidence="2">
    <location>
        <begin position="68"/>
        <end position="116"/>
    </location>
</feature>
<dbReference type="EMBL" id="CAJOBC010094367">
    <property type="protein sequence ID" value="CAF4424484.1"/>
    <property type="molecule type" value="Genomic_DNA"/>
</dbReference>
<reference evidence="4" key="1">
    <citation type="submission" date="2021-02" db="EMBL/GenBank/DDBJ databases">
        <authorList>
            <person name="Nowell W R."/>
        </authorList>
    </citation>
    <scope>NUCLEOTIDE SEQUENCE</scope>
</reference>
<dbReference type="OrthoDB" id="5087029at2759"/>
<evidence type="ECO:0000313" key="4">
    <source>
        <dbReference type="EMBL" id="CAF1562877.1"/>
    </source>
</evidence>
<protein>
    <recommendedName>
        <fullName evidence="3">CCHC-type domain-containing protein</fullName>
    </recommendedName>
</protein>
<comment type="caution">
    <text evidence="4">The sequence shown here is derived from an EMBL/GenBank/DDBJ whole genome shotgun (WGS) entry which is preliminary data.</text>
</comment>
<evidence type="ECO:0000256" key="1">
    <source>
        <dbReference type="PROSITE-ProRule" id="PRU00047"/>
    </source>
</evidence>
<proteinExistence type="predicted"/>
<evidence type="ECO:0000313" key="6">
    <source>
        <dbReference type="Proteomes" id="UP000663829"/>
    </source>
</evidence>
<dbReference type="EMBL" id="CAJNOQ010028604">
    <property type="protein sequence ID" value="CAF1562877.1"/>
    <property type="molecule type" value="Genomic_DNA"/>
</dbReference>
<dbReference type="Proteomes" id="UP000681722">
    <property type="component" value="Unassembled WGS sequence"/>
</dbReference>
<dbReference type="PROSITE" id="PS50158">
    <property type="entry name" value="ZF_CCHC"/>
    <property type="match status" value="1"/>
</dbReference>
<feature type="compositionally biased region" description="Low complexity" evidence="2">
    <location>
        <begin position="105"/>
        <end position="116"/>
    </location>
</feature>
<accession>A0A815XXH6</accession>
<evidence type="ECO:0000259" key="3">
    <source>
        <dbReference type="PROSITE" id="PS50158"/>
    </source>
</evidence>
<dbReference type="GO" id="GO:0008270">
    <property type="term" value="F:zinc ion binding"/>
    <property type="evidence" value="ECO:0007669"/>
    <property type="project" value="UniProtKB-KW"/>
</dbReference>
<organism evidence="4 6">
    <name type="scientific">Didymodactylos carnosus</name>
    <dbReference type="NCBI Taxonomy" id="1234261"/>
    <lineage>
        <taxon>Eukaryota</taxon>
        <taxon>Metazoa</taxon>
        <taxon>Spiralia</taxon>
        <taxon>Gnathifera</taxon>
        <taxon>Rotifera</taxon>
        <taxon>Eurotatoria</taxon>
        <taxon>Bdelloidea</taxon>
        <taxon>Philodinida</taxon>
        <taxon>Philodinidae</taxon>
        <taxon>Didymodactylos</taxon>
    </lineage>
</organism>
<keyword evidence="1" id="KW-0479">Metal-binding</keyword>
<keyword evidence="1" id="KW-0863">Zinc-finger</keyword>
<dbReference type="Proteomes" id="UP000663829">
    <property type="component" value="Unassembled WGS sequence"/>
</dbReference>
<keyword evidence="1" id="KW-0862">Zinc</keyword>
<keyword evidence="6" id="KW-1185">Reference proteome</keyword>
<gene>
    <name evidence="4" type="ORF">GPM918_LOCUS39878</name>
    <name evidence="5" type="ORF">SRO942_LOCUS40785</name>
</gene>
<dbReference type="InterPro" id="IPR001878">
    <property type="entry name" value="Znf_CCHC"/>
</dbReference>
<dbReference type="AlphaFoldDB" id="A0A815XXH6"/>
<evidence type="ECO:0000313" key="5">
    <source>
        <dbReference type="EMBL" id="CAF4424484.1"/>
    </source>
</evidence>
<name>A0A815XXH6_9BILA</name>
<evidence type="ECO:0000256" key="2">
    <source>
        <dbReference type="SAM" id="MobiDB-lite"/>
    </source>
</evidence>
<feature type="domain" description="CCHC-type" evidence="3">
    <location>
        <begin position="321"/>
        <end position="334"/>
    </location>
</feature>